<feature type="region of interest" description="Disordered" evidence="4">
    <location>
        <begin position="376"/>
        <end position="413"/>
    </location>
</feature>
<evidence type="ECO:0000256" key="1">
    <source>
        <dbReference type="ARBA" id="ARBA00022723"/>
    </source>
</evidence>
<reference evidence="6" key="1">
    <citation type="submission" date="2021-01" db="EMBL/GenBank/DDBJ databases">
        <authorList>
            <consortium name="Genoscope - CEA"/>
            <person name="William W."/>
        </authorList>
    </citation>
    <scope>NUCLEOTIDE SEQUENCE</scope>
</reference>
<dbReference type="Pfam" id="PF23580">
    <property type="entry name" value="Znf_XAF1_N"/>
    <property type="match status" value="1"/>
</dbReference>
<dbReference type="EMBL" id="CAJJDO010000001">
    <property type="protein sequence ID" value="CAD8131684.1"/>
    <property type="molecule type" value="Genomic_DNA"/>
</dbReference>
<feature type="compositionally biased region" description="Basic and acidic residues" evidence="4">
    <location>
        <begin position="156"/>
        <end position="173"/>
    </location>
</feature>
<dbReference type="Pfam" id="PF21366">
    <property type="entry name" value="TRAFD1-XIAF1_ZnF"/>
    <property type="match status" value="1"/>
</dbReference>
<feature type="domain" description="TRAFD1/XAF1 zinc finger" evidence="5">
    <location>
        <begin position="92"/>
        <end position="126"/>
    </location>
</feature>
<feature type="compositionally biased region" description="Low complexity" evidence="4">
    <location>
        <begin position="182"/>
        <end position="197"/>
    </location>
</feature>
<organism evidence="6 7">
    <name type="scientific">Paramecium pentaurelia</name>
    <dbReference type="NCBI Taxonomy" id="43138"/>
    <lineage>
        <taxon>Eukaryota</taxon>
        <taxon>Sar</taxon>
        <taxon>Alveolata</taxon>
        <taxon>Ciliophora</taxon>
        <taxon>Intramacronucleata</taxon>
        <taxon>Oligohymenophorea</taxon>
        <taxon>Peniculida</taxon>
        <taxon>Parameciidae</taxon>
        <taxon>Paramecium</taxon>
    </lineage>
</organism>
<dbReference type="PANTHER" id="PTHR16295">
    <property type="entry name" value="TRAF-TYPE ZINC FINGER PROTEIN-RELATED"/>
    <property type="match status" value="1"/>
</dbReference>
<dbReference type="Proteomes" id="UP000689195">
    <property type="component" value="Unassembled WGS sequence"/>
</dbReference>
<gene>
    <name evidence="6" type="ORF">PPENT_87.1.T0010234</name>
</gene>
<name>A0A8S1RZ16_9CILI</name>
<dbReference type="AlphaFoldDB" id="A0A8S1RZ16"/>
<accession>A0A8S1RZ16</accession>
<dbReference type="GO" id="GO:0008270">
    <property type="term" value="F:zinc ion binding"/>
    <property type="evidence" value="ECO:0007669"/>
    <property type="project" value="UniProtKB-KW"/>
</dbReference>
<evidence type="ECO:0000256" key="4">
    <source>
        <dbReference type="SAM" id="MobiDB-lite"/>
    </source>
</evidence>
<evidence type="ECO:0000259" key="5">
    <source>
        <dbReference type="Pfam" id="PF21366"/>
    </source>
</evidence>
<keyword evidence="2" id="KW-0863">Zinc-finger</keyword>
<dbReference type="InterPro" id="IPR051986">
    <property type="entry name" value="Innate_Immune_Apopt_Reg"/>
</dbReference>
<feature type="compositionally biased region" description="Low complexity" evidence="4">
    <location>
        <begin position="319"/>
        <end position="334"/>
    </location>
</feature>
<evidence type="ECO:0000313" key="6">
    <source>
        <dbReference type="EMBL" id="CAD8131684.1"/>
    </source>
</evidence>
<evidence type="ECO:0000256" key="2">
    <source>
        <dbReference type="ARBA" id="ARBA00022771"/>
    </source>
</evidence>
<feature type="compositionally biased region" description="Basic and acidic residues" evidence="4">
    <location>
        <begin position="272"/>
        <end position="289"/>
    </location>
</feature>
<dbReference type="GO" id="GO:0005739">
    <property type="term" value="C:mitochondrion"/>
    <property type="evidence" value="ECO:0007669"/>
    <property type="project" value="TreeGrafter"/>
</dbReference>
<keyword evidence="7" id="KW-1185">Reference proteome</keyword>
<feature type="region of interest" description="Disordered" evidence="4">
    <location>
        <begin position="147"/>
        <end position="342"/>
    </location>
</feature>
<feature type="compositionally biased region" description="Polar residues" evidence="4">
    <location>
        <begin position="234"/>
        <end position="264"/>
    </location>
</feature>
<dbReference type="InterPro" id="IPR049439">
    <property type="entry name" value="TRAFD1-XIAF1_Znf"/>
</dbReference>
<proteinExistence type="predicted"/>
<dbReference type="PANTHER" id="PTHR16295:SF10">
    <property type="entry name" value="EXPRESSED PROTEIN"/>
    <property type="match status" value="1"/>
</dbReference>
<keyword evidence="3" id="KW-0862">Zinc</keyword>
<sequence>MNEITIPCSNCKQPIAESKHMLHETYCLRNNIKCLKCGLFYDKNDPDSHEEEYHKKEKCQYCYLEFEDLKKHKCNKKPKQCMHCDLNFPPDQLYQHENQCGSRTEKCDICNTYIMIREYQTHVMKCKPKPKPEPPQVQNKPTYKEIFDKPNYNKQQIDDRIDQQKFNSKKEISQQDNYSKGQQKQQVQQPQQQQQQQTKPVGSGYKFGQAAGEAKSQYQLKDEEKNRQKDNIRPPSSNSQTGSRTQKQPITQGIQSKQQTSSTYNQKQQNKTQKEEKTQFDNQYEKQQYESRQSQQFQPQPQQQQKQVPPAQKSLESYKNSQNNKSNSQSQNNKSDLKRPDTAIALDIQKQIELEEQYGISSEEYLEQQMYYMSQNDKQEKAPQQIKYKAPPPQPVVPKRVPQNFDNSEFDFGDISEDDKLIQQQIMESLKFNQQKR</sequence>
<evidence type="ECO:0000256" key="3">
    <source>
        <dbReference type="ARBA" id="ARBA00022833"/>
    </source>
</evidence>
<feature type="compositionally biased region" description="Low complexity" evidence="4">
    <location>
        <begin position="290"/>
        <end position="307"/>
    </location>
</feature>
<dbReference type="OrthoDB" id="193703at2759"/>
<keyword evidence="1" id="KW-0479">Metal-binding</keyword>
<comment type="caution">
    <text evidence="6">The sequence shown here is derived from an EMBL/GenBank/DDBJ whole genome shotgun (WGS) entry which is preliminary data.</text>
</comment>
<feature type="compositionally biased region" description="Basic and acidic residues" evidence="4">
    <location>
        <begin position="220"/>
        <end position="232"/>
    </location>
</feature>
<evidence type="ECO:0000313" key="7">
    <source>
        <dbReference type="Proteomes" id="UP000689195"/>
    </source>
</evidence>
<protein>
    <recommendedName>
        <fullName evidence="5">TRAFD1/XAF1 zinc finger domain-containing protein</fullName>
    </recommendedName>
</protein>